<feature type="compositionally biased region" description="Polar residues" evidence="1">
    <location>
        <begin position="72"/>
        <end position="113"/>
    </location>
</feature>
<feature type="compositionally biased region" description="Low complexity" evidence="1">
    <location>
        <begin position="114"/>
        <end position="127"/>
    </location>
</feature>
<comment type="caution">
    <text evidence="3">The sequence shown here is derived from an EMBL/GenBank/DDBJ whole genome shotgun (WGS) entry which is preliminary data.</text>
</comment>
<dbReference type="EMBL" id="PDXA01000031">
    <property type="protein sequence ID" value="RYN46063.1"/>
    <property type="molecule type" value="Genomic_DNA"/>
</dbReference>
<reference evidence="4" key="1">
    <citation type="journal article" date="2019" name="bioRxiv">
        <title>Genomics, evolutionary history and diagnostics of the Alternaria alternata species group including apple and Asian pear pathotypes.</title>
        <authorList>
            <person name="Armitage A.D."/>
            <person name="Cockerton H.M."/>
            <person name="Sreenivasaprasad S."/>
            <person name="Woodhall J.W."/>
            <person name="Lane C.R."/>
            <person name="Harrison R.J."/>
            <person name="Clarkson J.P."/>
        </authorList>
    </citation>
    <scope>NUCLEOTIDE SEQUENCE [LARGE SCALE GENOMIC DNA]</scope>
    <source>
        <strain evidence="4">FERA 1082</strain>
    </source>
</reference>
<feature type="compositionally biased region" description="Basic residues" evidence="1">
    <location>
        <begin position="163"/>
        <end position="194"/>
    </location>
</feature>
<feature type="compositionally biased region" description="Polar residues" evidence="1">
    <location>
        <begin position="8"/>
        <end position="38"/>
    </location>
</feature>
<name>A0A4Q4MBS8_9PLEO</name>
<evidence type="ECO:0000259" key="2">
    <source>
        <dbReference type="Pfam" id="PF13919"/>
    </source>
</evidence>
<evidence type="ECO:0000313" key="4">
    <source>
        <dbReference type="Proteomes" id="UP000292402"/>
    </source>
</evidence>
<feature type="compositionally biased region" description="Acidic residues" evidence="1">
    <location>
        <begin position="145"/>
        <end position="155"/>
    </location>
</feature>
<evidence type="ECO:0000256" key="1">
    <source>
        <dbReference type="SAM" id="MobiDB-lite"/>
    </source>
</evidence>
<dbReference type="AlphaFoldDB" id="A0A4Q4MBS8"/>
<protein>
    <recommendedName>
        <fullName evidence="2">ASX DEUBAD domain-containing protein</fullName>
    </recommendedName>
</protein>
<dbReference type="Proteomes" id="UP000292402">
    <property type="component" value="Unassembled WGS sequence"/>
</dbReference>
<feature type="compositionally biased region" description="Low complexity" evidence="1">
    <location>
        <begin position="56"/>
        <end position="71"/>
    </location>
</feature>
<dbReference type="InterPro" id="IPR028020">
    <property type="entry name" value="ASX_DEUBAD_dom"/>
</dbReference>
<accession>A0A4Q4MBS8</accession>
<dbReference type="Pfam" id="PF13919">
    <property type="entry name" value="ASXH"/>
    <property type="match status" value="1"/>
</dbReference>
<feature type="domain" description="ASX DEUBAD" evidence="2">
    <location>
        <begin position="243"/>
        <end position="373"/>
    </location>
</feature>
<gene>
    <name evidence="3" type="ORF">AA0114_g8604</name>
</gene>
<feature type="region of interest" description="Disordered" evidence="1">
    <location>
        <begin position="1"/>
        <end position="236"/>
    </location>
</feature>
<sequence length="376" mass="40665">MSLPVRPSSATQLDSAHESQSTTTSPIENTSESGQERTTIPPDLEIPNKRAKMSRSRPNSSSLSSAPSYPSEQTSPVAPNLPSQTADTAIPSIENSSSNIATNDFLPQTQQALSSMSAPESMSAPTSNMGAKRAPKQSPKRAREEEDDEEEEEEAFGTPPPKRSARKIKRPASSKTATKKVAAHKTSALKKPAKLKNTPAQKPTAAPPLLPSSRPSRTRKAPERFEDLEEKTTSKALPAKKGASKVFDPVYITTNSSSRLVKADVYHMLLESPAWNSLTPSQQSTLISMLPESPDNVNLLAKISAGETVDTRPAAFTLANNCFRTDVAKFQEDLKNGHLAKTWQAAAEQAVVERAAGEYDGWKAEEAEAWWGQKGM</sequence>
<evidence type="ECO:0000313" key="3">
    <source>
        <dbReference type="EMBL" id="RYN46063.1"/>
    </source>
</evidence>
<proteinExistence type="predicted"/>
<feature type="compositionally biased region" description="Basic and acidic residues" evidence="1">
    <location>
        <begin position="220"/>
        <end position="233"/>
    </location>
</feature>
<organism evidence="3 4">
    <name type="scientific">Alternaria tenuissima</name>
    <dbReference type="NCBI Taxonomy" id="119927"/>
    <lineage>
        <taxon>Eukaryota</taxon>
        <taxon>Fungi</taxon>
        <taxon>Dikarya</taxon>
        <taxon>Ascomycota</taxon>
        <taxon>Pezizomycotina</taxon>
        <taxon>Dothideomycetes</taxon>
        <taxon>Pleosporomycetidae</taxon>
        <taxon>Pleosporales</taxon>
        <taxon>Pleosporineae</taxon>
        <taxon>Pleosporaceae</taxon>
        <taxon>Alternaria</taxon>
        <taxon>Alternaria sect. Alternaria</taxon>
        <taxon>Alternaria alternata complex</taxon>
    </lineage>
</organism>